<accession>A0A6J5N181</accession>
<proteinExistence type="predicted"/>
<protein>
    <submittedName>
        <fullName evidence="2">Uncharacterized protein</fullName>
    </submittedName>
</protein>
<dbReference type="EMBL" id="LR796322">
    <property type="protein sequence ID" value="CAB4136385.1"/>
    <property type="molecule type" value="Genomic_DNA"/>
</dbReference>
<sequence length="71" mass="8529">MTFTDYTAVLRYDRMVLDSKTFSTEERWAIAQERSLTINSKFNPHHKETRTSWISEKTKLKCKQILLRCMN</sequence>
<reference evidence="2" key="1">
    <citation type="submission" date="2020-04" db="EMBL/GenBank/DDBJ databases">
        <authorList>
            <person name="Chiriac C."/>
            <person name="Salcher M."/>
            <person name="Ghai R."/>
            <person name="Kavagutti S V."/>
        </authorList>
    </citation>
    <scope>NUCLEOTIDE SEQUENCE</scope>
</reference>
<evidence type="ECO:0000313" key="2">
    <source>
        <dbReference type="EMBL" id="CAB4151881.1"/>
    </source>
</evidence>
<organism evidence="2">
    <name type="scientific">uncultured Caudovirales phage</name>
    <dbReference type="NCBI Taxonomy" id="2100421"/>
    <lineage>
        <taxon>Viruses</taxon>
        <taxon>Duplodnaviria</taxon>
        <taxon>Heunggongvirae</taxon>
        <taxon>Uroviricota</taxon>
        <taxon>Caudoviricetes</taxon>
        <taxon>Peduoviridae</taxon>
        <taxon>Maltschvirus</taxon>
        <taxon>Maltschvirus maltsch</taxon>
    </lineage>
</organism>
<gene>
    <name evidence="1" type="ORF">UFOVP304_11</name>
    <name evidence="2" type="ORF">UFOVP584_38</name>
</gene>
<evidence type="ECO:0000313" key="1">
    <source>
        <dbReference type="EMBL" id="CAB4136385.1"/>
    </source>
</evidence>
<dbReference type="EMBL" id="LR796554">
    <property type="protein sequence ID" value="CAB4151881.1"/>
    <property type="molecule type" value="Genomic_DNA"/>
</dbReference>
<name>A0A6J5N181_9CAUD</name>